<keyword evidence="1 2" id="KW-0732">Signal</keyword>
<evidence type="ECO:0000259" key="3">
    <source>
        <dbReference type="Pfam" id="PF13205"/>
    </source>
</evidence>
<sequence length="282" mass="30212">MKNKLLIVLKMLVVFLFMITSAQLVYAEGGQSSSPGIAGQKPLGFVSISLEGGGEVSNAVNVPTQPKFNIVFDKNVVNSTIWDNNRQCFGLISADNKNIPVVVSKIDDTVDFNHRQNIYVQPVNPLSPGTSYTLTISPDLQAKNGKSTLAGTTGGQGITISFKTAGQAPVQAVSNSKEDTQQPPQVSQEVQNAIETKVQDTNTVAPDGSEQVQKAPQAQTVKQEVTATTANVGTNTNLSNDAKEIADKPEQEAGFNNWYTILAAGLIVGWISVEYCVNKRDK</sequence>
<dbReference type="Pfam" id="PF13205">
    <property type="entry name" value="Big_5"/>
    <property type="match status" value="1"/>
</dbReference>
<feature type="domain" description="SbsA Ig-like" evidence="3">
    <location>
        <begin position="57"/>
        <end position="164"/>
    </location>
</feature>
<dbReference type="AlphaFoldDB" id="A0A0U1KSC9"/>
<keyword evidence="5" id="KW-1185">Reference proteome</keyword>
<organism evidence="4 5">
    <name type="scientific">Sporomusa ovata</name>
    <dbReference type="NCBI Taxonomy" id="2378"/>
    <lineage>
        <taxon>Bacteria</taxon>
        <taxon>Bacillati</taxon>
        <taxon>Bacillota</taxon>
        <taxon>Negativicutes</taxon>
        <taxon>Selenomonadales</taxon>
        <taxon>Sporomusaceae</taxon>
        <taxon>Sporomusa</taxon>
    </lineage>
</organism>
<dbReference type="EMBL" id="CTRP01000003">
    <property type="protein sequence ID" value="CQR70328.1"/>
    <property type="molecule type" value="Genomic_DNA"/>
</dbReference>
<evidence type="ECO:0000256" key="2">
    <source>
        <dbReference type="SAM" id="SignalP"/>
    </source>
</evidence>
<feature type="chain" id="PRO_5006710490" evidence="2">
    <location>
        <begin position="28"/>
        <end position="282"/>
    </location>
</feature>
<gene>
    <name evidence="4" type="ORF">SpAn4DRAFT_1297</name>
</gene>
<accession>A0A0U1KSC9</accession>
<protein>
    <submittedName>
        <fullName evidence="4">Predicted transcriptional regulators</fullName>
    </submittedName>
</protein>
<proteinExistence type="predicted"/>
<evidence type="ECO:0000256" key="1">
    <source>
        <dbReference type="ARBA" id="ARBA00022729"/>
    </source>
</evidence>
<evidence type="ECO:0000313" key="5">
    <source>
        <dbReference type="Proteomes" id="UP000049855"/>
    </source>
</evidence>
<feature type="signal peptide" evidence="2">
    <location>
        <begin position="1"/>
        <end position="27"/>
    </location>
</feature>
<dbReference type="Proteomes" id="UP000049855">
    <property type="component" value="Unassembled WGS sequence"/>
</dbReference>
<evidence type="ECO:0000313" key="4">
    <source>
        <dbReference type="EMBL" id="CQR70328.1"/>
    </source>
</evidence>
<dbReference type="InterPro" id="IPR032812">
    <property type="entry name" value="SbsA_Ig"/>
</dbReference>
<dbReference type="RefSeq" id="WP_021169065.1">
    <property type="nucleotide sequence ID" value="NZ_CTRP01000003.1"/>
</dbReference>
<reference evidence="5" key="1">
    <citation type="submission" date="2015-03" db="EMBL/GenBank/DDBJ databases">
        <authorList>
            <person name="Nijsse Bart"/>
        </authorList>
    </citation>
    <scope>NUCLEOTIDE SEQUENCE [LARGE SCALE GENOMIC DNA]</scope>
</reference>
<name>A0A0U1KSC9_9FIRM</name>